<dbReference type="InterPro" id="IPR002371">
    <property type="entry name" value="FlgK"/>
</dbReference>
<evidence type="ECO:0008006" key="7">
    <source>
        <dbReference type="Google" id="ProtNLM"/>
    </source>
</evidence>
<name>A0A916XBF0_9BURK</name>
<feature type="domain" description="Flagellar basal body rod protein N-terminal" evidence="3">
    <location>
        <begin position="8"/>
        <end position="36"/>
    </location>
</feature>
<evidence type="ECO:0000256" key="1">
    <source>
        <dbReference type="ARBA" id="ARBA00009677"/>
    </source>
</evidence>
<dbReference type="EMBL" id="BMED01000001">
    <property type="protein sequence ID" value="GGC61078.1"/>
    <property type="molecule type" value="Genomic_DNA"/>
</dbReference>
<organism evidence="5 6">
    <name type="scientific">Undibacterium terreum</name>
    <dbReference type="NCBI Taxonomy" id="1224302"/>
    <lineage>
        <taxon>Bacteria</taxon>
        <taxon>Pseudomonadati</taxon>
        <taxon>Pseudomonadota</taxon>
        <taxon>Betaproteobacteria</taxon>
        <taxon>Burkholderiales</taxon>
        <taxon>Oxalobacteraceae</taxon>
        <taxon>Undibacterium</taxon>
    </lineage>
</organism>
<dbReference type="GO" id="GO:0005198">
    <property type="term" value="F:structural molecule activity"/>
    <property type="evidence" value="ECO:0007669"/>
    <property type="project" value="InterPro"/>
</dbReference>
<feature type="compositionally biased region" description="Low complexity" evidence="2">
    <location>
        <begin position="49"/>
        <end position="72"/>
    </location>
</feature>
<dbReference type="Proteomes" id="UP000637423">
    <property type="component" value="Unassembled WGS sequence"/>
</dbReference>
<dbReference type="InterPro" id="IPR001444">
    <property type="entry name" value="Flag_bb_rod_N"/>
</dbReference>
<reference evidence="5" key="1">
    <citation type="journal article" date="2014" name="Int. J. Syst. Evol. Microbiol.">
        <title>Complete genome sequence of Corynebacterium casei LMG S-19264T (=DSM 44701T), isolated from a smear-ripened cheese.</title>
        <authorList>
            <consortium name="US DOE Joint Genome Institute (JGI-PGF)"/>
            <person name="Walter F."/>
            <person name="Albersmeier A."/>
            <person name="Kalinowski J."/>
            <person name="Ruckert C."/>
        </authorList>
    </citation>
    <scope>NUCLEOTIDE SEQUENCE</scope>
    <source>
        <strain evidence="5">CGMCC 1.10998</strain>
    </source>
</reference>
<dbReference type="Pfam" id="PF00460">
    <property type="entry name" value="Flg_bb_rod"/>
    <property type="match status" value="1"/>
</dbReference>
<evidence type="ECO:0000256" key="2">
    <source>
        <dbReference type="SAM" id="MobiDB-lite"/>
    </source>
</evidence>
<evidence type="ECO:0000259" key="4">
    <source>
        <dbReference type="Pfam" id="PF06429"/>
    </source>
</evidence>
<dbReference type="AlphaFoldDB" id="A0A916XBF0"/>
<dbReference type="PANTHER" id="PTHR30033:SF1">
    <property type="entry name" value="FLAGELLAR HOOK-ASSOCIATED PROTEIN 1"/>
    <property type="match status" value="1"/>
</dbReference>
<dbReference type="Pfam" id="PF06429">
    <property type="entry name" value="Flg_bbr_C"/>
    <property type="match status" value="1"/>
</dbReference>
<comment type="similarity">
    <text evidence="1">Belongs to the flagella basal body rod proteins family.</text>
</comment>
<feature type="region of interest" description="Disordered" evidence="2">
    <location>
        <begin position="28"/>
        <end position="72"/>
    </location>
</feature>
<dbReference type="PANTHER" id="PTHR30033">
    <property type="entry name" value="FLAGELLAR HOOK-ASSOCIATED PROTEIN 1"/>
    <property type="match status" value="1"/>
</dbReference>
<dbReference type="InterPro" id="IPR010930">
    <property type="entry name" value="Flg_bb/hook_C_dom"/>
</dbReference>
<gene>
    <name evidence="5" type="ORF">GCM10011396_05060</name>
</gene>
<reference evidence="5" key="2">
    <citation type="submission" date="2020-09" db="EMBL/GenBank/DDBJ databases">
        <authorList>
            <person name="Sun Q."/>
            <person name="Zhou Y."/>
        </authorList>
    </citation>
    <scope>NUCLEOTIDE SEQUENCE</scope>
    <source>
        <strain evidence="5">CGMCC 1.10998</strain>
    </source>
</reference>
<proteinExistence type="inferred from homology"/>
<accession>A0A916XBF0</accession>
<dbReference type="GO" id="GO:0044780">
    <property type="term" value="P:bacterial-type flagellum assembly"/>
    <property type="evidence" value="ECO:0007669"/>
    <property type="project" value="InterPro"/>
</dbReference>
<keyword evidence="6" id="KW-1185">Reference proteome</keyword>
<sequence length="110" mass="11034">MSISALSSGLSGLQAFQRGLDTSANNIANAQTNGYKPQQASFKEGSNGGVNAVVSGNGSNGTSTTSTEASGTDLATETVNSLVYKAGFDASAKVVRTADQTLGTLIDIQA</sequence>
<protein>
    <recommendedName>
        <fullName evidence="7">Flagellar basal body rod protein</fullName>
    </recommendedName>
</protein>
<evidence type="ECO:0000313" key="6">
    <source>
        <dbReference type="Proteomes" id="UP000637423"/>
    </source>
</evidence>
<dbReference type="GO" id="GO:0009424">
    <property type="term" value="C:bacterial-type flagellum hook"/>
    <property type="evidence" value="ECO:0007669"/>
    <property type="project" value="InterPro"/>
</dbReference>
<feature type="domain" description="Flagellar basal-body/hook protein C-terminal" evidence="4">
    <location>
        <begin position="67"/>
        <end position="107"/>
    </location>
</feature>
<feature type="compositionally biased region" description="Polar residues" evidence="2">
    <location>
        <begin position="28"/>
        <end position="41"/>
    </location>
</feature>
<dbReference type="RefSeq" id="WP_188564405.1">
    <property type="nucleotide sequence ID" value="NZ_BMED01000001.1"/>
</dbReference>
<comment type="caution">
    <text evidence="5">The sequence shown here is derived from an EMBL/GenBank/DDBJ whole genome shotgun (WGS) entry which is preliminary data.</text>
</comment>
<evidence type="ECO:0000259" key="3">
    <source>
        <dbReference type="Pfam" id="PF00460"/>
    </source>
</evidence>
<evidence type="ECO:0000313" key="5">
    <source>
        <dbReference type="EMBL" id="GGC61078.1"/>
    </source>
</evidence>